<name>A0A1F6WZP7_9BACT</name>
<proteinExistence type="predicted"/>
<keyword evidence="1" id="KW-0472">Membrane</keyword>
<dbReference type="AlphaFoldDB" id="A0A1F6WZP7"/>
<protein>
    <submittedName>
        <fullName evidence="2">Uncharacterized protein</fullName>
    </submittedName>
</protein>
<reference evidence="2 3" key="1">
    <citation type="journal article" date="2016" name="Nat. Commun.">
        <title>Thousands of microbial genomes shed light on interconnected biogeochemical processes in an aquifer system.</title>
        <authorList>
            <person name="Anantharaman K."/>
            <person name="Brown C.T."/>
            <person name="Hug L.A."/>
            <person name="Sharon I."/>
            <person name="Castelle C.J."/>
            <person name="Probst A.J."/>
            <person name="Thomas B.C."/>
            <person name="Singh A."/>
            <person name="Wilkins M.J."/>
            <person name="Karaoz U."/>
            <person name="Brodie E.L."/>
            <person name="Williams K.H."/>
            <person name="Hubbard S.S."/>
            <person name="Banfield J.F."/>
        </authorList>
    </citation>
    <scope>NUCLEOTIDE SEQUENCE [LARGE SCALE GENOMIC DNA]</scope>
</reference>
<dbReference type="Proteomes" id="UP000177001">
    <property type="component" value="Unassembled WGS sequence"/>
</dbReference>
<feature type="transmembrane region" description="Helical" evidence="1">
    <location>
        <begin position="149"/>
        <end position="170"/>
    </location>
</feature>
<feature type="transmembrane region" description="Helical" evidence="1">
    <location>
        <begin position="78"/>
        <end position="96"/>
    </location>
</feature>
<dbReference type="EMBL" id="MFUR01000003">
    <property type="protein sequence ID" value="OGI87376.1"/>
    <property type="molecule type" value="Genomic_DNA"/>
</dbReference>
<gene>
    <name evidence="2" type="ORF">A3A91_02680</name>
</gene>
<evidence type="ECO:0000256" key="1">
    <source>
        <dbReference type="SAM" id="Phobius"/>
    </source>
</evidence>
<keyword evidence="1" id="KW-1133">Transmembrane helix</keyword>
<evidence type="ECO:0000313" key="3">
    <source>
        <dbReference type="Proteomes" id="UP000177001"/>
    </source>
</evidence>
<accession>A0A1F6WZP7</accession>
<evidence type="ECO:0000313" key="2">
    <source>
        <dbReference type="EMBL" id="OGI87376.1"/>
    </source>
</evidence>
<organism evidence="2 3">
    <name type="scientific">Candidatus Nomurabacteria bacterium RIFCSPLOWO2_01_FULL_36_16</name>
    <dbReference type="NCBI Taxonomy" id="1801767"/>
    <lineage>
        <taxon>Bacteria</taxon>
        <taxon>Candidatus Nomuraibacteriota</taxon>
    </lineage>
</organism>
<comment type="caution">
    <text evidence="2">The sequence shown here is derived from an EMBL/GenBank/DDBJ whole genome shotgun (WGS) entry which is preliminary data.</text>
</comment>
<feature type="transmembrane region" description="Helical" evidence="1">
    <location>
        <begin position="125"/>
        <end position="142"/>
    </location>
</feature>
<keyword evidence="1" id="KW-0812">Transmembrane</keyword>
<sequence>MWTLIILLAASYWASTGIPGWPLSTWQTSLVAGALYGLYRLACWMQWIDGGHHTTTPVSTAAGHSGGSGGMWGGIPKLGLWYVLTTALMMIGTYIVNVQNVDMFMYFITLGGRSWIYPLSTTDAILWTSTLALMSAVAWLAVEGRWRPAGWIFGITFITLLVFREFGPFFEAIRPIPSSGPVTPGIGESQERADLNAALVKRGALPVAGEVVAKFGFGEVDPKEGFLLGLVSRGWVWWMGAPTYDPKKGAVLGRLYQFWEWAAGESPLPSRAPAVVFSPTPAPAGPLRSCSVPCEMWVDWEEDIKTGGRDVLVLFHGKEEWFRLSGGNEKDIPREVFSPGKAKFALPDDGDDASPIMVKIFAAKK</sequence>